<dbReference type="EMBL" id="MT143260">
    <property type="protein sequence ID" value="QJA94788.1"/>
    <property type="molecule type" value="Genomic_DNA"/>
</dbReference>
<accession>A0A6M3XVB9</accession>
<gene>
    <name evidence="1" type="ORF">MM415A02784_0002</name>
    <name evidence="2" type="ORF">MM415B03741_0011</name>
    <name evidence="3" type="ORF">TM448B02725_0005</name>
</gene>
<sequence length="501" mass="58306">MIKNDPEIQDTIARCYASTRTTAKVIFPDIFYSEFSRLHDQIFEKIDAPSQKKAIAAPRGLGKTSIAQTVAMKGILFRDVNFVVYVSNSATMAEMQTENIKRELMTNRIVRELFGSIKISDHEAAGLDESFSKMAWVAFGSTLILPRGSDQQIRGLLWSGKRPDLFIFDDLEKKDELMNEEIRKKIKSWFYSDAMKAISRYDRKWKMIYIDTLKHEDSLLQELVDSDDWDSLVLAACDGNYKSLAPSYMTDEEIAAEVILHRKNGQLDVFYMEYMNMPVATEDATFKKEYFKYYEETDSEFLKQLNKLENITIVDPAKSMKVQANETCVLTVGVNLETSRVYVRDIVSRKMYPDQIYDNIFEQITRFKSNVLAIEVTSLNEFIKQPLMNEIIRRRARIGEPIWLNPRAKKEFRVGQLAPYYRQGYVYHNQSCCGGLEAQLMSFPRSKLWDIMDALAYFIEVLELGNRYFEPPPSDEYEDPEAEFRDLEGEYDPPIENWRYA</sequence>
<proteinExistence type="predicted"/>
<dbReference type="EMBL" id="MT144945">
    <property type="protein sequence ID" value="QJI01723.1"/>
    <property type="molecule type" value="Genomic_DNA"/>
</dbReference>
<dbReference type="EMBL" id="MT141944">
    <property type="protein sequence ID" value="QJA72343.1"/>
    <property type="molecule type" value="Genomic_DNA"/>
</dbReference>
<evidence type="ECO:0000313" key="1">
    <source>
        <dbReference type="EMBL" id="QJA72343.1"/>
    </source>
</evidence>
<dbReference type="AlphaFoldDB" id="A0A6M3XVB9"/>
<name>A0A6M3XVB9_9ZZZZ</name>
<organism evidence="3">
    <name type="scientific">viral metagenome</name>
    <dbReference type="NCBI Taxonomy" id="1070528"/>
    <lineage>
        <taxon>unclassified sequences</taxon>
        <taxon>metagenomes</taxon>
        <taxon>organismal metagenomes</taxon>
    </lineage>
</organism>
<reference evidence="3" key="1">
    <citation type="submission" date="2020-03" db="EMBL/GenBank/DDBJ databases">
        <title>The deep terrestrial virosphere.</title>
        <authorList>
            <person name="Holmfeldt K."/>
            <person name="Nilsson E."/>
            <person name="Simone D."/>
            <person name="Lopez-Fernandez M."/>
            <person name="Wu X."/>
            <person name="de Brujin I."/>
            <person name="Lundin D."/>
            <person name="Andersson A."/>
            <person name="Bertilsson S."/>
            <person name="Dopson M."/>
        </authorList>
    </citation>
    <scope>NUCLEOTIDE SEQUENCE</scope>
    <source>
        <strain evidence="1">MM415A02784</strain>
        <strain evidence="2">MM415B03741</strain>
        <strain evidence="3">TM448B02725</strain>
    </source>
</reference>
<dbReference type="InterPro" id="IPR027417">
    <property type="entry name" value="P-loop_NTPase"/>
</dbReference>
<protein>
    <submittedName>
        <fullName evidence="3">Putative terminase</fullName>
    </submittedName>
</protein>
<evidence type="ECO:0000313" key="2">
    <source>
        <dbReference type="EMBL" id="QJA94788.1"/>
    </source>
</evidence>
<evidence type="ECO:0000313" key="3">
    <source>
        <dbReference type="EMBL" id="QJI01723.1"/>
    </source>
</evidence>
<dbReference type="Gene3D" id="3.40.50.300">
    <property type="entry name" value="P-loop containing nucleotide triphosphate hydrolases"/>
    <property type="match status" value="1"/>
</dbReference>